<evidence type="ECO:0000256" key="2">
    <source>
        <dbReference type="SAM" id="MobiDB-lite"/>
    </source>
</evidence>
<evidence type="ECO:0000256" key="3">
    <source>
        <dbReference type="SAM" id="Phobius"/>
    </source>
</evidence>
<organism evidence="5 6">
    <name type="scientific">Perkinsus olseni</name>
    <name type="common">Perkinsus atlanticus</name>
    <dbReference type="NCBI Taxonomy" id="32597"/>
    <lineage>
        <taxon>Eukaryota</taxon>
        <taxon>Sar</taxon>
        <taxon>Alveolata</taxon>
        <taxon>Perkinsozoa</taxon>
        <taxon>Perkinsea</taxon>
        <taxon>Perkinsida</taxon>
        <taxon>Perkinsidae</taxon>
        <taxon>Perkinsus</taxon>
    </lineage>
</organism>
<dbReference type="GO" id="GO:0006511">
    <property type="term" value="P:ubiquitin-dependent protein catabolic process"/>
    <property type="evidence" value="ECO:0007669"/>
    <property type="project" value="TreeGrafter"/>
</dbReference>
<dbReference type="Pfam" id="PF13639">
    <property type="entry name" value="zf-RING_2"/>
    <property type="match status" value="1"/>
</dbReference>
<name>A0A7J6TRV4_PEROL</name>
<dbReference type="SMART" id="SM00184">
    <property type="entry name" value="RING"/>
    <property type="match status" value="1"/>
</dbReference>
<keyword evidence="1" id="KW-0862">Zinc</keyword>
<dbReference type="InterPro" id="IPR051826">
    <property type="entry name" value="E3_ubiquitin-ligase_domain"/>
</dbReference>
<feature type="region of interest" description="Disordered" evidence="2">
    <location>
        <begin position="742"/>
        <end position="778"/>
    </location>
</feature>
<dbReference type="PROSITE" id="PS50089">
    <property type="entry name" value="ZF_RING_2"/>
    <property type="match status" value="1"/>
</dbReference>
<sequence>MFGERLMQKLLLMGKRELFLEIESENGQAVASKIIPQSWEESDGRLVLNATSLGGLTPNNSARLYVQSRDGTSVTEGSFNITLGYLKIGPYHLHLRCISIGMALTNLTLTGGSWTHLISALTDGLEAPTRETYQAHQYSNFERIVLRKVSEAPASSSGATLEYCTVGLRCEVWIRSPHVSTWALVYLFTPTQDDAESTDLLQLAVYGSDGAMVATKEVMVRGVRPEASHTQINCTMGFQCNIPAPRTTAPLPPSRCKLSLQRHTSSITQQCPPLLDNDDSSTSVKLNVTTMRFTVPSAFRGSRPGPYTLCLCIDFNGCTSSHHFTLFSGTLMVLGPDPLAEYPCTVVNTHAGLRCTFGPLVMEGIPPSTGVAIRTAFDHVDAESHSDNLLPEGFEATSVVECPSESPRALPVTDSLRRQGKVAIELKIQPAYGPSSSWLRAGVVLLDISPVTVVDAPAELYCVQPTVPGHNTVKASCPAVVDSAASTDGEQFIEIGLVRGIDNCADLESQSGSRVVEILGTTKAENGTLVISTATLTERVRYKERICICLYCSVDAGTPPAEWFTMDLGVSVTVAGFSQITGPSHVVSGSDYLPEGLVRVEGVDVWLWLNTTRLALYAAEADGATGVSLLGPIDVDMTTSVEGMGWSTLVFPALSLPSTTRAGIWSLCASYYGELLVGTSSMPPDGGGVCTHITVCEVNVIEGPLRGRVHQESQIDVAGHHLPEHHPMHIILMSVDEGNPLPRDACQDEGLAEGSISPSQCNDDNTDPSDPTLCPQPSSVHTSELVSFIITPSAPGNFALCVRYLREPALWAFAGTVEVFEDASVPGDDGTSTTEALVQVKPLSFTLLTEDPVLAGGWSTVRFRASVQPVEFGRFFLGLVRSQMTKPCSDIVDQIENGPRYEEPHYTLIVHPRVAADHELCAEVPTRAEGLSYIGIIRVDPGIALHNVSRAFHGLPLSVYLFREITNRRVDVVLEPSSSLPACSQETAFIRMKTSQYTVNESLVEAHYPHEAADKSLLSGSVYRICATSRPVDESPREERAASFHGLGDFVVEKYITEYSAYESEDLAGTMTVTLSVAFSDLTRLPVVMFGFDGVCRALQLKAERYLAVTPTEVLVYKRSNGRVVPLRGNVTASSYTLCACTSSCLLPGAHLLPLGDVAVASPNSGAIRQREEEAITVPYLLLMLRLRGVHPSTITRSILLEAAERVFVYEDVTLEAVLEGSVVAVFSLPVSQGHDEPPLTSALVALERWRIQVTRPTSVLRTSLLGIGQVDTTFPIMMTSDNCATVVFKGCEIYSRLVRGYLLPTPPGLEATTPEPQETPISLGEEAPIEGTDRDGADEAFEQLALLLSACLIGTSIISMLIYILPKVWRRFKKVLRKLKLDHRLLKSVTSSRAEFMGQVCPICLQELSESPLDTLLQLPCSHTLHYLCVMDWFRSSQLSCPMCRHVPPNGLRHCTMVKLRTDPRRVCPTPESVLE</sequence>
<evidence type="ECO:0000259" key="4">
    <source>
        <dbReference type="PROSITE" id="PS50089"/>
    </source>
</evidence>
<feature type="domain" description="RING-type" evidence="4">
    <location>
        <begin position="1402"/>
        <end position="1446"/>
    </location>
</feature>
<keyword evidence="3" id="KW-1133">Transmembrane helix</keyword>
<evidence type="ECO:0000256" key="1">
    <source>
        <dbReference type="PROSITE-ProRule" id="PRU00175"/>
    </source>
</evidence>
<evidence type="ECO:0000313" key="5">
    <source>
        <dbReference type="EMBL" id="KAF4748089.1"/>
    </source>
</evidence>
<keyword evidence="1" id="KW-0863">Zinc-finger</keyword>
<dbReference type="Gene3D" id="3.30.40.10">
    <property type="entry name" value="Zinc/RING finger domain, C3HC4 (zinc finger)"/>
    <property type="match status" value="1"/>
</dbReference>
<dbReference type="GO" id="GO:0061630">
    <property type="term" value="F:ubiquitin protein ligase activity"/>
    <property type="evidence" value="ECO:0007669"/>
    <property type="project" value="TreeGrafter"/>
</dbReference>
<feature type="transmembrane region" description="Helical" evidence="3">
    <location>
        <begin position="1345"/>
        <end position="1366"/>
    </location>
</feature>
<reference evidence="5 6" key="1">
    <citation type="submission" date="2020-04" db="EMBL/GenBank/DDBJ databases">
        <title>Perkinsus olseni comparative genomics.</title>
        <authorList>
            <person name="Bogema D.R."/>
        </authorList>
    </citation>
    <scope>NUCLEOTIDE SEQUENCE [LARGE SCALE GENOMIC DNA]</scope>
    <source>
        <strain evidence="5">ATCC PRA-205</strain>
    </source>
</reference>
<dbReference type="InterPro" id="IPR001841">
    <property type="entry name" value="Znf_RING"/>
</dbReference>
<feature type="region of interest" description="Disordered" evidence="2">
    <location>
        <begin position="1309"/>
        <end position="1330"/>
    </location>
</feature>
<keyword evidence="3" id="KW-0812">Transmembrane</keyword>
<dbReference type="InterPro" id="IPR013083">
    <property type="entry name" value="Znf_RING/FYVE/PHD"/>
</dbReference>
<dbReference type="EMBL" id="JABANM010005152">
    <property type="protein sequence ID" value="KAF4748089.1"/>
    <property type="molecule type" value="Genomic_DNA"/>
</dbReference>
<keyword evidence="1" id="KW-0479">Metal-binding</keyword>
<keyword evidence="3" id="KW-0472">Membrane</keyword>
<accession>A0A7J6TRV4</accession>
<gene>
    <name evidence="5" type="ORF">FOZ62_013122</name>
</gene>
<dbReference type="CDD" id="cd16448">
    <property type="entry name" value="RING-H2"/>
    <property type="match status" value="1"/>
</dbReference>
<dbReference type="SUPFAM" id="SSF57850">
    <property type="entry name" value="RING/U-box"/>
    <property type="match status" value="1"/>
</dbReference>
<evidence type="ECO:0000313" key="6">
    <source>
        <dbReference type="Proteomes" id="UP000574390"/>
    </source>
</evidence>
<feature type="non-terminal residue" evidence="5">
    <location>
        <position position="1477"/>
    </location>
</feature>
<dbReference type="Proteomes" id="UP000574390">
    <property type="component" value="Unassembled WGS sequence"/>
</dbReference>
<proteinExistence type="predicted"/>
<dbReference type="PANTHER" id="PTHR22765">
    <property type="entry name" value="RING FINGER AND PROTEASE ASSOCIATED DOMAIN-CONTAINING"/>
    <property type="match status" value="1"/>
</dbReference>
<protein>
    <recommendedName>
        <fullName evidence="4">RING-type domain-containing protein</fullName>
    </recommendedName>
</protein>
<dbReference type="GO" id="GO:0008270">
    <property type="term" value="F:zinc ion binding"/>
    <property type="evidence" value="ECO:0007669"/>
    <property type="project" value="UniProtKB-KW"/>
</dbReference>
<comment type="caution">
    <text evidence="5">The sequence shown here is derived from an EMBL/GenBank/DDBJ whole genome shotgun (WGS) entry which is preliminary data.</text>
</comment>